<dbReference type="GO" id="GO:0008721">
    <property type="term" value="F:D-serine ammonia-lyase activity"/>
    <property type="evidence" value="ECO:0007669"/>
    <property type="project" value="UniProtKB-EC"/>
</dbReference>
<evidence type="ECO:0000256" key="2">
    <source>
        <dbReference type="ARBA" id="ARBA00001947"/>
    </source>
</evidence>
<comment type="function">
    <text evidence="10">Catalyzes the conversion of D-serine to pyruvate and ammonia. May play a role in D-serine detoxification.</text>
</comment>
<keyword evidence="7" id="KW-0663">Pyridoxal phosphate</keyword>
<keyword evidence="8" id="KW-0456">Lyase</keyword>
<keyword evidence="5" id="KW-0479">Metal-binding</keyword>
<dbReference type="FunFam" id="3.20.20.10:FF:000016">
    <property type="entry name" value="D-serine dehydratase"/>
    <property type="match status" value="1"/>
</dbReference>
<dbReference type="Pfam" id="PF14031">
    <property type="entry name" value="D-ser_dehydrat"/>
    <property type="match status" value="1"/>
</dbReference>
<evidence type="ECO:0000256" key="7">
    <source>
        <dbReference type="ARBA" id="ARBA00022898"/>
    </source>
</evidence>
<dbReference type="InterPro" id="IPR051466">
    <property type="entry name" value="D-amino_acid_metab_enzyme"/>
</dbReference>
<dbReference type="EMBL" id="CP034460">
    <property type="protein sequence ID" value="QBM90023.1"/>
    <property type="molecule type" value="Genomic_DNA"/>
</dbReference>
<dbReference type="SUPFAM" id="SSF51419">
    <property type="entry name" value="PLP-binding barrel"/>
    <property type="match status" value="1"/>
</dbReference>
<gene>
    <name evidence="15" type="primary">MPUL0E02610</name>
    <name evidence="15" type="ORF">METSCH_E02610</name>
</gene>
<feature type="domain" description="D-serine dehydratase-like" evidence="14">
    <location>
        <begin position="311"/>
        <end position="412"/>
    </location>
</feature>
<dbReference type="PANTHER" id="PTHR28004">
    <property type="entry name" value="ZGC:162816-RELATED"/>
    <property type="match status" value="1"/>
</dbReference>
<evidence type="ECO:0000256" key="1">
    <source>
        <dbReference type="ARBA" id="ARBA00001933"/>
    </source>
</evidence>
<dbReference type="Proteomes" id="UP000292447">
    <property type="component" value="Chromosome V"/>
</dbReference>
<evidence type="ECO:0000256" key="11">
    <source>
        <dbReference type="ARBA" id="ARBA00066349"/>
    </source>
</evidence>
<dbReference type="InterPro" id="IPR026956">
    <property type="entry name" value="D-ser_dehydrat-like_dom"/>
</dbReference>
<reference evidence="16" key="1">
    <citation type="submission" date="2019-03" db="EMBL/GenBank/DDBJ databases">
        <title>Snf2 controls pulcherriminic acid biosynthesis and connects pigmentation and antifungal activity of the yeast Metschnikowia pulcherrima.</title>
        <authorList>
            <person name="Gore-Lloyd D."/>
            <person name="Sumann I."/>
            <person name="Brachmann A.O."/>
            <person name="Schneeberger K."/>
            <person name="Ortiz-Merino R.A."/>
            <person name="Moreno-Beltran M."/>
            <person name="Schlaefli M."/>
            <person name="Kirner P."/>
            <person name="Santos Kron A."/>
            <person name="Wolfe K.H."/>
            <person name="Piel J."/>
            <person name="Ahrens C.H."/>
            <person name="Henk D."/>
            <person name="Freimoser F.M."/>
        </authorList>
    </citation>
    <scope>NUCLEOTIDE SEQUENCE [LARGE SCALE GENOMIC DNA]</scope>
    <source>
        <strain evidence="16">APC 1.2</strain>
    </source>
</reference>
<organism evidence="15 16">
    <name type="scientific">Metschnikowia aff. pulcherrima</name>
    <dbReference type="NCBI Taxonomy" id="2163413"/>
    <lineage>
        <taxon>Eukaryota</taxon>
        <taxon>Fungi</taxon>
        <taxon>Dikarya</taxon>
        <taxon>Ascomycota</taxon>
        <taxon>Saccharomycotina</taxon>
        <taxon>Pichiomycetes</taxon>
        <taxon>Metschnikowiaceae</taxon>
        <taxon>Metschnikowia</taxon>
    </lineage>
</organism>
<evidence type="ECO:0000313" key="16">
    <source>
        <dbReference type="Proteomes" id="UP000292447"/>
    </source>
</evidence>
<evidence type="ECO:0000256" key="9">
    <source>
        <dbReference type="ARBA" id="ARBA00051198"/>
    </source>
</evidence>
<dbReference type="STRING" id="2163413.A0A4V1AEQ4"/>
<keyword evidence="6" id="KW-0862">Zinc</keyword>
<name>A0A4V1AEQ4_9ASCO</name>
<dbReference type="GO" id="GO:0046872">
    <property type="term" value="F:metal ion binding"/>
    <property type="evidence" value="ECO:0007669"/>
    <property type="project" value="UniProtKB-KW"/>
</dbReference>
<evidence type="ECO:0000256" key="13">
    <source>
        <dbReference type="ARBA" id="ARBA00075219"/>
    </source>
</evidence>
<accession>A0A4V1AEQ4</accession>
<evidence type="ECO:0000256" key="3">
    <source>
        <dbReference type="ARBA" id="ARBA00005323"/>
    </source>
</evidence>
<keyword evidence="16" id="KW-1185">Reference proteome</keyword>
<keyword evidence="4" id="KW-0216">Detoxification</keyword>
<dbReference type="InterPro" id="IPR029066">
    <property type="entry name" value="PLP-binding_barrel"/>
</dbReference>
<dbReference type="Gene3D" id="3.20.20.10">
    <property type="entry name" value="Alanine racemase"/>
    <property type="match status" value="1"/>
</dbReference>
<dbReference type="InterPro" id="IPR042208">
    <property type="entry name" value="D-ser_dehydrat-like_sf"/>
</dbReference>
<evidence type="ECO:0000256" key="4">
    <source>
        <dbReference type="ARBA" id="ARBA00022575"/>
    </source>
</evidence>
<proteinExistence type="inferred from homology"/>
<dbReference type="Pfam" id="PF01168">
    <property type="entry name" value="Ala_racemase_N"/>
    <property type="match status" value="1"/>
</dbReference>
<dbReference type="GO" id="GO:0009636">
    <property type="term" value="P:response to toxic substance"/>
    <property type="evidence" value="ECO:0007669"/>
    <property type="project" value="UniProtKB-KW"/>
</dbReference>
<dbReference type="SMART" id="SM01119">
    <property type="entry name" value="D-ser_dehydrat"/>
    <property type="match status" value="1"/>
</dbReference>
<protein>
    <recommendedName>
        <fullName evidence="12">D-serine dehydratase</fullName>
        <ecNumber evidence="11">4.3.1.18</ecNumber>
    </recommendedName>
    <alternativeName>
        <fullName evidence="13">D-serine deaminase</fullName>
    </alternativeName>
</protein>
<evidence type="ECO:0000256" key="10">
    <source>
        <dbReference type="ARBA" id="ARBA00055764"/>
    </source>
</evidence>
<comment type="cofactor">
    <cofactor evidence="2">
        <name>Zn(2+)</name>
        <dbReference type="ChEBI" id="CHEBI:29105"/>
    </cofactor>
</comment>
<dbReference type="PANTHER" id="PTHR28004:SF2">
    <property type="entry name" value="D-SERINE DEHYDRATASE"/>
    <property type="match status" value="1"/>
</dbReference>
<comment type="cofactor">
    <cofactor evidence="1">
        <name>pyridoxal 5'-phosphate</name>
        <dbReference type="ChEBI" id="CHEBI:597326"/>
    </cofactor>
</comment>
<sequence>MSIPSSFYKAPKKELLLKEYVGKSLSELPTPSIVIDRAKFVENSRAMLKSAARLNAGFRCHIKTHKAVEGVNVQLGYEYEGEQVSDDIPKSDKIVVSTLAEAWAVIPLVEQGKIRDILFGLPVAKLRIGELHELSKKVDNVRVMVDSPPQVEALYEYAKTHDVKWSVFIKIDMGTGRAGIGENSTLYDKLLDTILKLDAKNYVSLYGLYCHAGHSYGAKGAKDAESFLVEEVRHVNAAAKHAKTLAPHLQLHLSVGATPTAHVSRQINLVTDLETAIGEPLVGTLEVHAGNYSCCDLQQVATGLVKDDDVSLFLLAEVLTQYEGRNGKSPGEQLINAGAIALSREVGPLPGFGKVVRPAEYGPWLVGKVSQEHGILFPGENCKFIPYGEKVLILPQHACITACAHAWYFVLENDKVVDVWVPAKLW</sequence>
<evidence type="ECO:0000313" key="15">
    <source>
        <dbReference type="EMBL" id="QBM90023.1"/>
    </source>
</evidence>
<evidence type="ECO:0000256" key="12">
    <source>
        <dbReference type="ARBA" id="ARBA00069616"/>
    </source>
</evidence>
<comment type="catalytic activity">
    <reaction evidence="9">
        <text>D-serine = pyruvate + NH4(+)</text>
        <dbReference type="Rhea" id="RHEA:13977"/>
        <dbReference type="ChEBI" id="CHEBI:15361"/>
        <dbReference type="ChEBI" id="CHEBI:28938"/>
        <dbReference type="ChEBI" id="CHEBI:35247"/>
        <dbReference type="EC" id="4.3.1.18"/>
    </reaction>
    <physiologicalReaction direction="left-to-right" evidence="9">
        <dbReference type="Rhea" id="RHEA:13978"/>
    </physiologicalReaction>
</comment>
<dbReference type="InterPro" id="IPR001608">
    <property type="entry name" value="Ala_racemase_N"/>
</dbReference>
<dbReference type="GO" id="GO:0036088">
    <property type="term" value="P:D-serine catabolic process"/>
    <property type="evidence" value="ECO:0007669"/>
    <property type="project" value="TreeGrafter"/>
</dbReference>
<dbReference type="AlphaFoldDB" id="A0A4V1AEQ4"/>
<comment type="similarity">
    <text evidence="3">Belongs to the DSD1 family.</text>
</comment>
<dbReference type="EC" id="4.3.1.18" evidence="11"/>
<dbReference type="Gene3D" id="2.40.37.20">
    <property type="entry name" value="D-serine dehydratase-like domain"/>
    <property type="match status" value="1"/>
</dbReference>
<evidence type="ECO:0000256" key="8">
    <source>
        <dbReference type="ARBA" id="ARBA00023239"/>
    </source>
</evidence>
<evidence type="ECO:0000259" key="14">
    <source>
        <dbReference type="SMART" id="SM01119"/>
    </source>
</evidence>
<evidence type="ECO:0000256" key="6">
    <source>
        <dbReference type="ARBA" id="ARBA00022833"/>
    </source>
</evidence>
<evidence type="ECO:0000256" key="5">
    <source>
        <dbReference type="ARBA" id="ARBA00022723"/>
    </source>
</evidence>